<sequence length="1443" mass="146690">MTDLAALRDTLTGRGAALELTGSDTALPQPLRDLVSGLPGGLVRLTAAPGGPVLADGVLTLTGTTDDTWPVTGLTGVTVHPATVVVTVTAAPVVTVTATGTMNLAGTAVNVVVAAITEQGFPGWHVTPGAAVAGVRAADLLAIGLGGSLSVLPVPAGLDALGGAATLAPDRFGLSFFPGTVLAPRYAFVLGVPAAQWAPVPSVLELDGLDIAASMVAGSFSVTLIGHLEIGGTPVDLRVGIVPGRVWTAEVAPGDGGTFPGITDLIAWIGGTSGGGGLGGLGFDADGIDAAIEAVRVTFDPNALTLDSVEVVTELTLGALRFDVAVRLPDLTVRGFLHPGDPLPITAVLESFDLPSDGIPADLAVTEASFSAQPSVSAYAAALGLSGVWSAGPLAIRSLGASVAYSATQGLTGRLSGVIGIGTSAELYVSASYEGPSDGWVFTGGTLPGPVLSIGDLLDDLATSFGIGDVPQLLRDLTLTDVSVEYRGGTGAFALGCTGTLDLAGTPVSLTVDIDLRRATGGTAGYSATFGGSLTVGTRTFRIAFDRSAEESRTFVAAFVPGADPVTLTLRDLVGFLSAGAAESVPEGLSVGLESALIAYVRPAGAAQGRFAVALGAAVGADLASLPLIGEKLPAGATLSVRRLRFVYGSGALTAADVAVVNGLLPAAVPPLAPTTGGAQATVDLRIGDTDTRLEIGAAPPPALPPAPAAALTTTAAAAPAAVPADDVTWYPVQKQLGPVTFERVGFTLLRPPDADAVLAFLLDASLAVGGLSLSLDGLSVGIAPGDLASGPRFSLRGLGVAYRSGTVEIGGAFLKDTVEYEGRTYDSYNGAAVLRSGQLQLSALGSYMQLPQGPSLFVYAALNYPIGGPPVFFVRGLAAGFGYNRRLVPPPIDKIATFPLVTEVMSPPSGASSVDVGAKLRALRDYLPPSAGDFFLAVGVRFTSFQMIDSFLLLVVGFGRRVEVNLLGLSTVQLPAPETSAPGVAPIARVQLALQATLVPEDGFFGIRGQLTEDSYLLSRDCRLTGGFAFRTWFGDTHTGDFVVTVGGYHPRYAVPAHYPAVPRLGFSWQVSPELAMKGGAYFALTPSALMAGGSFAATYQDGSTKAWFSASMDFLIGWKPYHYEASFRISVGASYTFWAFGTQTVRVQVDAGVDLWGPEFGGLATVDVGPFSFDVSLGSDAARTSPDALSWTAFRTSLLPAPKDVVTVVLAGGASPGPEPGENDLGFVNALELVLVTDCVVPSRDSERGGNVPLPAGTGPTAFGIAPLGLSKQANVASTHRIEITGSDGADAGDRFTYAPVRKNLPSALWGGSLKPSLGAAATVDGLLTGFTVRPLPPTEPAGPAPSLTRAALQEGTELVPPADDAFRWLPPAPFAETGGPDGPGLIEADITAPGTADARYAIAAALLGEGVPIDLTGFRGGDFRAAPRVAATTQSEGTRA</sequence>
<dbReference type="KEGG" id="slia:HA039_30470"/>
<proteinExistence type="predicted"/>
<evidence type="ECO:0000313" key="3">
    <source>
        <dbReference type="Proteomes" id="UP000501179"/>
    </source>
</evidence>
<dbReference type="Proteomes" id="UP000501179">
    <property type="component" value="Chromosome"/>
</dbReference>
<organism evidence="2 3">
    <name type="scientific">Streptomyces liangshanensis</name>
    <dbReference type="NCBI Taxonomy" id="2717324"/>
    <lineage>
        <taxon>Bacteria</taxon>
        <taxon>Bacillati</taxon>
        <taxon>Actinomycetota</taxon>
        <taxon>Actinomycetes</taxon>
        <taxon>Kitasatosporales</taxon>
        <taxon>Streptomycetaceae</taxon>
        <taxon>Streptomyces</taxon>
    </lineage>
</organism>
<gene>
    <name evidence="2" type="ORF">HA039_30470</name>
</gene>
<dbReference type="RefSeq" id="WP_167034763.1">
    <property type="nucleotide sequence ID" value="NZ_CP050177.1"/>
</dbReference>
<dbReference type="InterPro" id="IPR046538">
    <property type="entry name" value="DUF6603"/>
</dbReference>
<dbReference type="Pfam" id="PF20248">
    <property type="entry name" value="DUF6603"/>
    <property type="match status" value="1"/>
</dbReference>
<keyword evidence="3" id="KW-1185">Reference proteome</keyword>
<evidence type="ECO:0000313" key="2">
    <source>
        <dbReference type="EMBL" id="QIQ06059.1"/>
    </source>
</evidence>
<reference evidence="2 3" key="1">
    <citation type="submission" date="2020-03" db="EMBL/GenBank/DDBJ databases">
        <title>A novel species.</title>
        <authorList>
            <person name="Gao J."/>
        </authorList>
    </citation>
    <scope>NUCLEOTIDE SEQUENCE [LARGE SCALE GENOMIC DNA]</scope>
    <source>
        <strain evidence="2 3">QMT-12</strain>
    </source>
</reference>
<feature type="domain" description="DUF6603" evidence="1">
    <location>
        <begin position="733"/>
        <end position="1208"/>
    </location>
</feature>
<evidence type="ECO:0000259" key="1">
    <source>
        <dbReference type="Pfam" id="PF20248"/>
    </source>
</evidence>
<protein>
    <recommendedName>
        <fullName evidence="1">DUF6603 domain-containing protein</fullName>
    </recommendedName>
</protein>
<name>A0A6G9H728_9ACTN</name>
<accession>A0A6G9H728</accession>
<dbReference type="EMBL" id="CP050177">
    <property type="protein sequence ID" value="QIQ06059.1"/>
    <property type="molecule type" value="Genomic_DNA"/>
</dbReference>